<comment type="caution">
    <text evidence="3">The sequence shown here is derived from an EMBL/GenBank/DDBJ whole genome shotgun (WGS) entry which is preliminary data.</text>
</comment>
<evidence type="ECO:0000313" key="3">
    <source>
        <dbReference type="EMBL" id="GLD71178.1"/>
    </source>
</evidence>
<keyword evidence="2" id="KW-0732">Signal</keyword>
<evidence type="ECO:0000313" key="4">
    <source>
        <dbReference type="Proteomes" id="UP001279410"/>
    </source>
</evidence>
<dbReference type="Proteomes" id="UP001279410">
    <property type="component" value="Unassembled WGS sequence"/>
</dbReference>
<accession>A0AAD3RJ84</accession>
<feature type="chain" id="PRO_5042046921" evidence="2">
    <location>
        <begin position="21"/>
        <end position="427"/>
    </location>
</feature>
<keyword evidence="1" id="KW-0175">Coiled coil</keyword>
<feature type="signal peptide" evidence="2">
    <location>
        <begin position="1"/>
        <end position="20"/>
    </location>
</feature>
<reference evidence="3" key="1">
    <citation type="submission" date="2022-08" db="EMBL/GenBank/DDBJ databases">
        <title>Genome sequencing of akame (Lates japonicus).</title>
        <authorList>
            <person name="Hashiguchi Y."/>
            <person name="Takahashi H."/>
        </authorList>
    </citation>
    <scope>NUCLEOTIDE SEQUENCE</scope>
    <source>
        <strain evidence="3">Kochi</strain>
    </source>
</reference>
<organism evidence="3 4">
    <name type="scientific">Lates japonicus</name>
    <name type="common">Japanese lates</name>
    <dbReference type="NCBI Taxonomy" id="270547"/>
    <lineage>
        <taxon>Eukaryota</taxon>
        <taxon>Metazoa</taxon>
        <taxon>Chordata</taxon>
        <taxon>Craniata</taxon>
        <taxon>Vertebrata</taxon>
        <taxon>Euteleostomi</taxon>
        <taxon>Actinopterygii</taxon>
        <taxon>Neopterygii</taxon>
        <taxon>Teleostei</taxon>
        <taxon>Neoteleostei</taxon>
        <taxon>Acanthomorphata</taxon>
        <taxon>Carangaria</taxon>
        <taxon>Carangaria incertae sedis</taxon>
        <taxon>Centropomidae</taxon>
        <taxon>Lates</taxon>
    </lineage>
</organism>
<proteinExistence type="predicted"/>
<gene>
    <name evidence="3" type="ORF">AKAME5_002249900</name>
</gene>
<evidence type="ECO:0000256" key="2">
    <source>
        <dbReference type="SAM" id="SignalP"/>
    </source>
</evidence>
<sequence>MRDLALVISMIMEIAIKSAAQTTDSPYSIIRRVFVVKRKLHLSGAQCQSTWDVIAFVTNEQRLREELRRLETQLSGHLTILKNSLMLDGQMNTRGFNIWVNGASFHVQMLIHEARLNIQAGQPASRYVDQIKAAITSVGRRTFALESHISSVKTWALDTHKKIMTDFLLAWYEASLQSQCVLPDVGIDESLLKYSGLNSNTELQVYSNGLLTSVPGYITRLGSILGAVTSLPNAVGLGALVISMIMEIAIKSTAQTTDHSYSIIRRVFGEEKASSVRDTMSEYLRRHRVFVTNEQRLREELRRLETQLSGHLTILKNSLMLDGQMSSRGFKIWVNGASFHVQMLIHEARLNIQTGQPASRYINQIKAAITVYEQELDDLLKKYKDYKSNVGIDESLLKYSGLNSNTELQAYSNELLTSVPGYMPSKT</sequence>
<keyword evidence="4" id="KW-1185">Reference proteome</keyword>
<protein>
    <submittedName>
        <fullName evidence="3">Uncharacterized protein</fullName>
    </submittedName>
</protein>
<dbReference type="AlphaFoldDB" id="A0AAD3RJ84"/>
<dbReference type="EMBL" id="BRZM01000534">
    <property type="protein sequence ID" value="GLD71178.1"/>
    <property type="molecule type" value="Genomic_DNA"/>
</dbReference>
<name>A0AAD3RJ84_LATJO</name>
<feature type="coiled-coil region" evidence="1">
    <location>
        <begin position="362"/>
        <end position="389"/>
    </location>
</feature>
<evidence type="ECO:0000256" key="1">
    <source>
        <dbReference type="SAM" id="Coils"/>
    </source>
</evidence>